<feature type="domain" description="SP-RING-type" evidence="6">
    <location>
        <begin position="730"/>
        <end position="820"/>
    </location>
</feature>
<feature type="region of interest" description="Disordered" evidence="5">
    <location>
        <begin position="457"/>
        <end position="498"/>
    </location>
</feature>
<organism evidence="7 8">
    <name type="scientific">Delitschia confertaspora ATCC 74209</name>
    <dbReference type="NCBI Taxonomy" id="1513339"/>
    <lineage>
        <taxon>Eukaryota</taxon>
        <taxon>Fungi</taxon>
        <taxon>Dikarya</taxon>
        <taxon>Ascomycota</taxon>
        <taxon>Pezizomycotina</taxon>
        <taxon>Dothideomycetes</taxon>
        <taxon>Pleosporomycetidae</taxon>
        <taxon>Pleosporales</taxon>
        <taxon>Delitschiaceae</taxon>
        <taxon>Delitschia</taxon>
    </lineage>
</organism>
<feature type="compositionally biased region" description="Polar residues" evidence="5">
    <location>
        <begin position="20"/>
        <end position="35"/>
    </location>
</feature>
<feature type="compositionally biased region" description="Polar residues" evidence="5">
    <location>
        <begin position="512"/>
        <end position="525"/>
    </location>
</feature>
<keyword evidence="8" id="KW-1185">Reference proteome</keyword>
<keyword evidence="2 4" id="KW-0863">Zinc-finger</keyword>
<dbReference type="PROSITE" id="PS51044">
    <property type="entry name" value="ZF_SP_RING"/>
    <property type="match status" value="1"/>
</dbReference>
<keyword evidence="3" id="KW-0862">Zinc</keyword>
<dbReference type="GO" id="GO:0008270">
    <property type="term" value="F:zinc ion binding"/>
    <property type="evidence" value="ECO:0007669"/>
    <property type="project" value="UniProtKB-KW"/>
</dbReference>
<feature type="region of interest" description="Disordered" evidence="5">
    <location>
        <begin position="506"/>
        <end position="525"/>
    </location>
</feature>
<evidence type="ECO:0000256" key="5">
    <source>
        <dbReference type="SAM" id="MobiDB-lite"/>
    </source>
</evidence>
<keyword evidence="1" id="KW-0479">Metal-binding</keyword>
<dbReference type="InterPro" id="IPR004181">
    <property type="entry name" value="Znf_MIZ"/>
</dbReference>
<dbReference type="InterPro" id="IPR013083">
    <property type="entry name" value="Znf_RING/FYVE/PHD"/>
</dbReference>
<accession>A0A9P4JVR2</accession>
<evidence type="ECO:0000313" key="7">
    <source>
        <dbReference type="EMBL" id="KAF2205319.1"/>
    </source>
</evidence>
<dbReference type="EMBL" id="ML993858">
    <property type="protein sequence ID" value="KAF2205319.1"/>
    <property type="molecule type" value="Genomic_DNA"/>
</dbReference>
<feature type="region of interest" description="Disordered" evidence="5">
    <location>
        <begin position="1"/>
        <end position="77"/>
    </location>
</feature>
<dbReference type="GO" id="GO:0061665">
    <property type="term" value="F:SUMO ligase activity"/>
    <property type="evidence" value="ECO:0007669"/>
    <property type="project" value="TreeGrafter"/>
</dbReference>
<protein>
    <recommendedName>
        <fullName evidence="6">SP-RING-type domain-containing protein</fullName>
    </recommendedName>
</protein>
<name>A0A9P4JVR2_9PLEO</name>
<gene>
    <name evidence="7" type="ORF">GQ43DRAFT_358267</name>
</gene>
<feature type="non-terminal residue" evidence="7">
    <location>
        <position position="1"/>
    </location>
</feature>
<feature type="compositionally biased region" description="Polar residues" evidence="5">
    <location>
        <begin position="479"/>
        <end position="492"/>
    </location>
</feature>
<feature type="compositionally biased region" description="Polar residues" evidence="5">
    <location>
        <begin position="402"/>
        <end position="415"/>
    </location>
</feature>
<dbReference type="AlphaFoldDB" id="A0A9P4JVR2"/>
<dbReference type="PANTHER" id="PTHR10782:SF4">
    <property type="entry name" value="TONALLI, ISOFORM E"/>
    <property type="match status" value="1"/>
</dbReference>
<dbReference type="Pfam" id="PF02891">
    <property type="entry name" value="zf-MIZ"/>
    <property type="match status" value="1"/>
</dbReference>
<evidence type="ECO:0000256" key="1">
    <source>
        <dbReference type="ARBA" id="ARBA00022723"/>
    </source>
</evidence>
<evidence type="ECO:0000256" key="3">
    <source>
        <dbReference type="ARBA" id="ARBA00022833"/>
    </source>
</evidence>
<evidence type="ECO:0000313" key="8">
    <source>
        <dbReference type="Proteomes" id="UP000799536"/>
    </source>
</evidence>
<comment type="caution">
    <text evidence="7">The sequence shown here is derived from an EMBL/GenBank/DDBJ whole genome shotgun (WGS) entry which is preliminary data.</text>
</comment>
<reference evidence="7" key="1">
    <citation type="journal article" date="2020" name="Stud. Mycol.">
        <title>101 Dothideomycetes genomes: a test case for predicting lifestyles and emergence of pathogens.</title>
        <authorList>
            <person name="Haridas S."/>
            <person name="Albert R."/>
            <person name="Binder M."/>
            <person name="Bloem J."/>
            <person name="Labutti K."/>
            <person name="Salamov A."/>
            <person name="Andreopoulos B."/>
            <person name="Baker S."/>
            <person name="Barry K."/>
            <person name="Bills G."/>
            <person name="Bluhm B."/>
            <person name="Cannon C."/>
            <person name="Castanera R."/>
            <person name="Culley D."/>
            <person name="Daum C."/>
            <person name="Ezra D."/>
            <person name="Gonzalez J."/>
            <person name="Henrissat B."/>
            <person name="Kuo A."/>
            <person name="Liang C."/>
            <person name="Lipzen A."/>
            <person name="Lutzoni F."/>
            <person name="Magnuson J."/>
            <person name="Mondo S."/>
            <person name="Nolan M."/>
            <person name="Ohm R."/>
            <person name="Pangilinan J."/>
            <person name="Park H.-J."/>
            <person name="Ramirez L."/>
            <person name="Alfaro M."/>
            <person name="Sun H."/>
            <person name="Tritt A."/>
            <person name="Yoshinaga Y."/>
            <person name="Zwiers L.-H."/>
            <person name="Turgeon B."/>
            <person name="Goodwin S."/>
            <person name="Spatafora J."/>
            <person name="Crous P."/>
            <person name="Grigoriev I."/>
        </authorList>
    </citation>
    <scope>NUCLEOTIDE SEQUENCE</scope>
    <source>
        <strain evidence="7">ATCC 74209</strain>
    </source>
</reference>
<evidence type="ECO:0000259" key="6">
    <source>
        <dbReference type="PROSITE" id="PS51044"/>
    </source>
</evidence>
<dbReference type="PANTHER" id="PTHR10782">
    <property type="entry name" value="ZINC FINGER MIZ DOMAIN-CONTAINING PROTEIN"/>
    <property type="match status" value="1"/>
</dbReference>
<sequence>PKLAPSISVPPTTPDIEQSPARQLPSNSTSPQLANTLAPPADGSPIPQANTMFPSPAPSEETNVMRPDTNNTDGASRVAGPVTVLESPREAQPAYSFPTAPQQSVVKPDHFTRQDCLVAIQTFYSRNSIREGSTDQQRMDVLKEAVGLLDWPYMTLHQYYCLASLDRQYIPSNLLALSSWNQGMAVITEVLDTNNNLSPVVLRWFANFPMTLLELRSRWPRQFEEQMKGFERFVESSKFFTPLKQICQQRRYPPLVGELESYLGIESRVFQKIVFTAIRRSFWSRRDLISPSEYEVDKVFTTHQDYYYQRKKELPPQAALLYAEQFTKRDYQQFGERFKQLYIAHEQWTRQRSSHPPPRAPGSVMSLPTLPSQPEAAPTKSMAQAQAPVHYPQSIDVPSGQHIRSQQTNSPTTPSFAAHARKPDGTVVLDALANASGLRGGGHQPAHPAVLRSVQPIPSTPHLAQPNPSASRAIPPNPSASRTVQQNPSAIRTVQPRCSARQQKGYFLPDSGWSQPQPTEPNPSMSALHQVHLRSPLLRGQEGISKLYQYFKSFALAPRRLDGAAAAVVKWTFEISEEAMKTIPIDIPGSWGEPNTRVLNVDSEVYRLRCAKWSSPGVPDEQTWAVTGTSWVSCGFFSLNGSSLIPRRKLHNGKDLPIDITPLLKAGTNTLEMTILQRDEDESYLKYFMAIEVIGMKRHEDIRHDCLTMNYIPATETVAAIKKRLNHADTDDEIAIVQSSLSIQLFDPFSASRMCDIPVRGKYCLHYDCFDLETFLNTRKRKGDVSVADHWRCPICKGDARPHRLVVDGFLEEVGGKLAEQGLSNTRAIVVDADGAWKPK</sequence>
<feature type="region of interest" description="Disordered" evidence="5">
    <location>
        <begin position="348"/>
        <end position="419"/>
    </location>
</feature>
<dbReference type="GO" id="GO:0016925">
    <property type="term" value="P:protein sumoylation"/>
    <property type="evidence" value="ECO:0007669"/>
    <property type="project" value="TreeGrafter"/>
</dbReference>
<proteinExistence type="predicted"/>
<dbReference type="Proteomes" id="UP000799536">
    <property type="component" value="Unassembled WGS sequence"/>
</dbReference>
<evidence type="ECO:0000256" key="2">
    <source>
        <dbReference type="ARBA" id="ARBA00022771"/>
    </source>
</evidence>
<evidence type="ECO:0000256" key="4">
    <source>
        <dbReference type="PROSITE-ProRule" id="PRU00452"/>
    </source>
</evidence>
<dbReference type="OrthoDB" id="27975at2759"/>
<dbReference type="GO" id="GO:0000785">
    <property type="term" value="C:chromatin"/>
    <property type="evidence" value="ECO:0007669"/>
    <property type="project" value="TreeGrafter"/>
</dbReference>
<feature type="non-terminal residue" evidence="7">
    <location>
        <position position="840"/>
    </location>
</feature>
<dbReference type="Gene3D" id="3.30.40.10">
    <property type="entry name" value="Zinc/RING finger domain, C3HC4 (zinc finger)"/>
    <property type="match status" value="1"/>
</dbReference>